<dbReference type="FunFam" id="2.60.40.10:FF:000495">
    <property type="entry name" value="Periplasmic beta-glucosidase"/>
    <property type="match status" value="1"/>
</dbReference>
<dbReference type="PANTHER" id="PTHR42715">
    <property type="entry name" value="BETA-GLUCOSIDASE"/>
    <property type="match status" value="1"/>
</dbReference>
<dbReference type="eggNOG" id="COG1472">
    <property type="taxonomic scope" value="Bacteria"/>
</dbReference>
<evidence type="ECO:0000256" key="6">
    <source>
        <dbReference type="ARBA" id="ARBA00074219"/>
    </source>
</evidence>
<dbReference type="Gene3D" id="3.20.20.300">
    <property type="entry name" value="Glycoside hydrolase, family 3, N-terminal domain"/>
    <property type="match status" value="1"/>
</dbReference>
<dbReference type="PROSITE" id="PS00775">
    <property type="entry name" value="GLYCOSYL_HYDROL_F3"/>
    <property type="match status" value="1"/>
</dbReference>
<dbReference type="SUPFAM" id="SSF52279">
    <property type="entry name" value="Beta-D-glucan exohydrolase, C-terminal domain"/>
    <property type="match status" value="1"/>
</dbReference>
<protein>
    <recommendedName>
        <fullName evidence="6">Exo-alpha-(1-&gt;6)-L-arabinopyranosidase</fullName>
    </recommendedName>
</protein>
<dbReference type="InterPro" id="IPR050288">
    <property type="entry name" value="Cellulose_deg_GH3"/>
</dbReference>
<reference evidence="10 11" key="1">
    <citation type="submission" date="2014-03" db="EMBL/GenBank/DDBJ databases">
        <title>Genomics of Bifidobacteria.</title>
        <authorList>
            <person name="Ventura M."/>
            <person name="Milani C."/>
            <person name="Lugli G.A."/>
        </authorList>
    </citation>
    <scope>NUCLEOTIDE SEQUENCE [LARGE SCALE GENOMIC DNA]</scope>
    <source>
        <strain evidence="10 11">DSM 22767</strain>
    </source>
</reference>
<evidence type="ECO:0000313" key="11">
    <source>
        <dbReference type="Proteomes" id="UP000029096"/>
    </source>
</evidence>
<dbReference type="SUPFAM" id="SSF51445">
    <property type="entry name" value="(Trans)glycosidases"/>
    <property type="match status" value="1"/>
</dbReference>
<dbReference type="PANTHER" id="PTHR42715:SF10">
    <property type="entry name" value="BETA-GLUCOSIDASE"/>
    <property type="match status" value="1"/>
</dbReference>
<dbReference type="InterPro" id="IPR013783">
    <property type="entry name" value="Ig-like_fold"/>
</dbReference>
<feature type="region of interest" description="Disordered" evidence="8">
    <location>
        <begin position="1"/>
        <end position="33"/>
    </location>
</feature>
<keyword evidence="3 7" id="KW-0378">Hydrolase</keyword>
<dbReference type="Pfam" id="PF01915">
    <property type="entry name" value="Glyco_hydro_3_C"/>
    <property type="match status" value="1"/>
</dbReference>
<comment type="function">
    <text evidence="5">Catalyzes the hydrolysis of a non-reducing terminal alpha-L-arabinopyranosidic linkage in ginsenoside Rb2 (alpha-L-arabinopyranosyl-(1-&gt;6)-alpha-D-glucopyranosyl) to release alpha-D-glucopyranosyl (Rd). It is not able to hydrolyze alpha-L-arabinofuranosyl-(1-&gt;6)-alpha-D-glucopyranosyl (Rc).</text>
</comment>
<feature type="compositionally biased region" description="Polar residues" evidence="8">
    <location>
        <begin position="21"/>
        <end position="33"/>
    </location>
</feature>
<dbReference type="Gene3D" id="3.40.50.1700">
    <property type="entry name" value="Glycoside hydrolase family 3 C-terminal domain"/>
    <property type="match status" value="1"/>
</dbReference>
<evidence type="ECO:0000259" key="9">
    <source>
        <dbReference type="SMART" id="SM01217"/>
    </source>
</evidence>
<proteinExistence type="inferred from homology"/>
<dbReference type="InterPro" id="IPR001764">
    <property type="entry name" value="Glyco_hydro_3_N"/>
</dbReference>
<evidence type="ECO:0000313" key="10">
    <source>
        <dbReference type="EMBL" id="KFI45690.1"/>
    </source>
</evidence>
<dbReference type="Pfam" id="PF00933">
    <property type="entry name" value="Glyco_hydro_3"/>
    <property type="match status" value="1"/>
</dbReference>
<sequence>MSEQNSERKATLPQAKDLSVEEQSALTSGTNPWSIGRVEGKGLPNYTITDGPHGLRKARDLDGMDVDAAVPATCFPPAAGMSSSWNPELIKKTGEAMGEECVQEQVAVILGPGVNIKRNPLGGRCFEFWSEDPYLAGHEAIGEVEGIQSKGIGTSLKHFAANNQETDRLRVNARISERAMREIYLPAFEHIIKNAQPWTVMCSYNRINGEYASQNSWLLTDVLRKEWGFKGIVMSDWGAVHDRAAALNAGLNLEMPPTHTDDKIVQAVRDGQVKPEQLEAMSQGMIDLVAKTQPAMEKGAAGYRYDVDEHDEIAREAAREAMVLLKNEDGLLPVKPGTKLAVIGEFARTPRYQGAGSSLINPNKLTSFLDALKDRGVEAEFAPGFTLDGDEQSQELTDEAVNAAESADTVLLFIGLPAEAESEGFDRTTLDIPAKQIEVLKAVSAVNKNVVVILSNGSVVSMPWADQAKSILECWLLGQAGGAATADVVFGDVNPSGKLAQTIVNNLDDDPSMLNWPGEEGHVDYGEGVFVGYRYYDSFHKAVTYPFGYGLSYTTFDISEVNAQKSGPQSVHVTAMVTNTGSMAGAEVVQVYVAPPACRVDRPVHELKAFKKVFLEPGQSQEVSFDLDSRAFAYWSERFEDWKVEGGSYGIEVGDSSRSIAQTVPVQLDDDGKRMKLTKWSTYGEWREDPDGNKILDKVISELEAKYGHAIIPDSQLIIMFLKSAPLGGMSMVLGANEAQDICERALAEYAKIGR</sequence>
<accession>A0A086ZGP0</accession>
<feature type="compositionally biased region" description="Basic and acidic residues" evidence="8">
    <location>
        <begin position="1"/>
        <end position="10"/>
    </location>
</feature>
<dbReference type="InterPro" id="IPR019800">
    <property type="entry name" value="Glyco_hydro_3_AS"/>
</dbReference>
<dbReference type="InterPro" id="IPR017853">
    <property type="entry name" value="GH"/>
</dbReference>
<gene>
    <name evidence="10" type="ORF">BBOH_0491</name>
</gene>
<dbReference type="PRINTS" id="PR00133">
    <property type="entry name" value="GLHYDRLASE3"/>
</dbReference>
<evidence type="ECO:0000256" key="7">
    <source>
        <dbReference type="RuleBase" id="RU361161"/>
    </source>
</evidence>
<dbReference type="EMBL" id="JGYP01000002">
    <property type="protein sequence ID" value="KFI45690.1"/>
    <property type="molecule type" value="Genomic_DNA"/>
</dbReference>
<feature type="domain" description="Fibronectin type III-like" evidence="9">
    <location>
        <begin position="587"/>
        <end position="657"/>
    </location>
</feature>
<dbReference type="RefSeq" id="WP_033521813.1">
    <property type="nucleotide sequence ID" value="NZ_JDUS01000011.1"/>
</dbReference>
<keyword evidence="11" id="KW-1185">Reference proteome</keyword>
<name>A0A086ZGP0_9BIFI</name>
<dbReference type="GO" id="GO:0005975">
    <property type="term" value="P:carbohydrate metabolic process"/>
    <property type="evidence" value="ECO:0007669"/>
    <property type="project" value="InterPro"/>
</dbReference>
<comment type="caution">
    <text evidence="10">The sequence shown here is derived from an EMBL/GenBank/DDBJ whole genome shotgun (WGS) entry which is preliminary data.</text>
</comment>
<organism evidence="10 11">
    <name type="scientific">Bifidobacterium bohemicum DSM 22767</name>
    <dbReference type="NCBI Taxonomy" id="1437606"/>
    <lineage>
        <taxon>Bacteria</taxon>
        <taxon>Bacillati</taxon>
        <taxon>Actinomycetota</taxon>
        <taxon>Actinomycetes</taxon>
        <taxon>Bifidobacteriales</taxon>
        <taxon>Bifidobacteriaceae</taxon>
        <taxon>Bifidobacterium</taxon>
    </lineage>
</organism>
<dbReference type="Proteomes" id="UP000029096">
    <property type="component" value="Unassembled WGS sequence"/>
</dbReference>
<keyword evidence="4" id="KW-0119">Carbohydrate metabolism</keyword>
<evidence type="ECO:0000256" key="5">
    <source>
        <dbReference type="ARBA" id="ARBA00058905"/>
    </source>
</evidence>
<evidence type="ECO:0000256" key="2">
    <source>
        <dbReference type="ARBA" id="ARBA00011881"/>
    </source>
</evidence>
<dbReference type="AlphaFoldDB" id="A0A086ZGP0"/>
<keyword evidence="7 10" id="KW-0326">Glycosidase</keyword>
<dbReference type="Pfam" id="PF14310">
    <property type="entry name" value="Fn3-like"/>
    <property type="match status" value="1"/>
</dbReference>
<dbReference type="NCBIfam" id="NF041610">
    <property type="entry name" value="alph_arabinopyran"/>
    <property type="match status" value="1"/>
</dbReference>
<dbReference type="InterPro" id="IPR036962">
    <property type="entry name" value="Glyco_hydro_3_N_sf"/>
</dbReference>
<comment type="subunit">
    <text evidence="2">Homotetramer.</text>
</comment>
<evidence type="ECO:0000256" key="4">
    <source>
        <dbReference type="ARBA" id="ARBA00023277"/>
    </source>
</evidence>
<evidence type="ECO:0000256" key="8">
    <source>
        <dbReference type="SAM" id="MobiDB-lite"/>
    </source>
</evidence>
<dbReference type="InterPro" id="IPR048100">
    <property type="entry name" value="Alph_arabinopyran"/>
</dbReference>
<dbReference type="InterPro" id="IPR002772">
    <property type="entry name" value="Glyco_hydro_3_C"/>
</dbReference>
<dbReference type="STRING" id="1437606.BBOH_0491"/>
<evidence type="ECO:0000256" key="1">
    <source>
        <dbReference type="ARBA" id="ARBA00005336"/>
    </source>
</evidence>
<dbReference type="SMART" id="SM01217">
    <property type="entry name" value="Fn3_like"/>
    <property type="match status" value="1"/>
</dbReference>
<dbReference type="InterPro" id="IPR026891">
    <property type="entry name" value="Fn3-like"/>
</dbReference>
<comment type="similarity">
    <text evidence="1 7">Belongs to the glycosyl hydrolase 3 family.</text>
</comment>
<dbReference type="Gene3D" id="2.60.40.10">
    <property type="entry name" value="Immunoglobulins"/>
    <property type="match status" value="1"/>
</dbReference>
<dbReference type="GO" id="GO:0008422">
    <property type="term" value="F:beta-glucosidase activity"/>
    <property type="evidence" value="ECO:0007669"/>
    <property type="project" value="UniProtKB-ARBA"/>
</dbReference>
<dbReference type="OrthoDB" id="3187421at2"/>
<evidence type="ECO:0000256" key="3">
    <source>
        <dbReference type="ARBA" id="ARBA00022801"/>
    </source>
</evidence>
<dbReference type="InterPro" id="IPR036881">
    <property type="entry name" value="Glyco_hydro_3_C_sf"/>
</dbReference>